<keyword evidence="1" id="KW-1133">Transmembrane helix</keyword>
<dbReference type="SUPFAM" id="SSF81321">
    <property type="entry name" value="Family A G protein-coupled receptor-like"/>
    <property type="match status" value="1"/>
</dbReference>
<dbReference type="EMBL" id="WUAV01000005">
    <property type="protein sequence ID" value="KAF1750277.1"/>
    <property type="molecule type" value="Genomic_DNA"/>
</dbReference>
<feature type="transmembrane region" description="Helical" evidence="1">
    <location>
        <begin position="6"/>
        <end position="27"/>
    </location>
</feature>
<evidence type="ECO:0000313" key="3">
    <source>
        <dbReference type="EMBL" id="KAF1750277.1"/>
    </source>
</evidence>
<name>A0A6A5G5Q6_CAERE</name>
<proteinExistence type="predicted"/>
<reference evidence="3 4" key="1">
    <citation type="submission" date="2019-12" db="EMBL/GenBank/DDBJ databases">
        <title>Chromosome-level assembly of the Caenorhabditis remanei genome.</title>
        <authorList>
            <person name="Teterina A.A."/>
            <person name="Willis J.H."/>
            <person name="Phillips P.C."/>
        </authorList>
    </citation>
    <scope>NUCLEOTIDE SEQUENCE [LARGE SCALE GENOMIC DNA]</scope>
    <source>
        <strain evidence="3 4">PX506</strain>
        <tissue evidence="3">Whole organism</tissue>
    </source>
</reference>
<dbReference type="PANTHER" id="PTHR23017:SF4">
    <property type="entry name" value="G-PROTEIN COUPLED RECEPTORS FAMILY 1 PROFILE DOMAIN-CONTAINING PROTEIN"/>
    <property type="match status" value="1"/>
</dbReference>
<evidence type="ECO:0000259" key="2">
    <source>
        <dbReference type="Pfam" id="PF10328"/>
    </source>
</evidence>
<dbReference type="CDD" id="cd00637">
    <property type="entry name" value="7tm_classA_rhodopsin-like"/>
    <property type="match status" value="1"/>
</dbReference>
<dbReference type="GeneID" id="9819035"/>
<evidence type="ECO:0000313" key="4">
    <source>
        <dbReference type="Proteomes" id="UP000483820"/>
    </source>
</evidence>
<gene>
    <name evidence="3" type="ORF">GCK72_016824</name>
</gene>
<dbReference type="KEGG" id="crq:GCK72_016824"/>
<accession>A0A6A5G5Q6</accession>
<dbReference type="Gene3D" id="1.20.1070.10">
    <property type="entry name" value="Rhodopsin 7-helix transmembrane proteins"/>
    <property type="match status" value="1"/>
</dbReference>
<dbReference type="InterPro" id="IPR019430">
    <property type="entry name" value="7TM_GPCR_serpentine_rcpt_Srx"/>
</dbReference>
<dbReference type="PANTHER" id="PTHR23017">
    <property type="entry name" value="SERPENTINE RECEPTOR, CLASS X"/>
    <property type="match status" value="1"/>
</dbReference>
<keyword evidence="1" id="KW-0812">Transmembrane</keyword>
<dbReference type="CTD" id="9819035"/>
<dbReference type="Pfam" id="PF10328">
    <property type="entry name" value="7TM_GPCR_Srx"/>
    <property type="match status" value="1"/>
</dbReference>
<comment type="caution">
    <text evidence="3">The sequence shown here is derived from an EMBL/GenBank/DDBJ whole genome shotgun (WGS) entry which is preliminary data.</text>
</comment>
<evidence type="ECO:0000256" key="1">
    <source>
        <dbReference type="SAM" id="Phobius"/>
    </source>
</evidence>
<dbReference type="AlphaFoldDB" id="A0A6A5G5Q6"/>
<feature type="transmembrane region" description="Helical" evidence="1">
    <location>
        <begin position="47"/>
        <end position="67"/>
    </location>
</feature>
<protein>
    <recommendedName>
        <fullName evidence="2">7TM GPCR serpentine receptor class x (Srx) domain-containing protein</fullName>
    </recommendedName>
</protein>
<organism evidence="3 4">
    <name type="scientific">Caenorhabditis remanei</name>
    <name type="common">Caenorhabditis vulgaris</name>
    <dbReference type="NCBI Taxonomy" id="31234"/>
    <lineage>
        <taxon>Eukaryota</taxon>
        <taxon>Metazoa</taxon>
        <taxon>Ecdysozoa</taxon>
        <taxon>Nematoda</taxon>
        <taxon>Chromadorea</taxon>
        <taxon>Rhabditida</taxon>
        <taxon>Rhabditina</taxon>
        <taxon>Rhabditomorpha</taxon>
        <taxon>Rhabditoidea</taxon>
        <taxon>Rhabditidae</taxon>
        <taxon>Peloderinae</taxon>
        <taxon>Caenorhabditis</taxon>
    </lineage>
</organism>
<dbReference type="Proteomes" id="UP000483820">
    <property type="component" value="Chromosome V"/>
</dbReference>
<dbReference type="RefSeq" id="XP_003101645.2">
    <property type="nucleotide sequence ID" value="XM_003101597.2"/>
</dbReference>
<sequence length="155" mass="17283">MKLTQYLGLTIVPVALIGTICNGLVVLAMSSNRSLSHSFSMLTGNQAVFDGLFSFICLIYVAPMIVFDVTFLKDNSHHVGFLLMVCYDVSIQTHALITVNRFCAVFLPMMYSKLFNTLQILLQRSITQLLPHGSSNLLGLFIIPGYGKTYDNLYF</sequence>
<feature type="domain" description="7TM GPCR serpentine receptor class x (Srx)" evidence="2">
    <location>
        <begin position="13"/>
        <end position="117"/>
    </location>
</feature>
<keyword evidence="1" id="KW-0472">Membrane</keyword>
<feature type="transmembrane region" description="Helical" evidence="1">
    <location>
        <begin position="79"/>
        <end position="103"/>
    </location>
</feature>